<dbReference type="SUPFAM" id="SSF52949">
    <property type="entry name" value="Macro domain-like"/>
    <property type="match status" value="1"/>
</dbReference>
<dbReference type="NCBIfam" id="NF003163">
    <property type="entry name" value="PRK04143.1"/>
    <property type="match status" value="1"/>
</dbReference>
<dbReference type="InterPro" id="IPR002589">
    <property type="entry name" value="Macro_dom"/>
</dbReference>
<evidence type="ECO:0000313" key="3">
    <source>
        <dbReference type="Proteomes" id="UP000886752"/>
    </source>
</evidence>
<dbReference type="GO" id="GO:0016787">
    <property type="term" value="F:hydrolase activity"/>
    <property type="evidence" value="ECO:0007669"/>
    <property type="project" value="UniProtKB-KW"/>
</dbReference>
<dbReference type="EMBL" id="DXHV01000078">
    <property type="protein sequence ID" value="HIW01380.1"/>
    <property type="molecule type" value="Genomic_DNA"/>
</dbReference>
<accession>A0A9D1PYS1</accession>
<reference evidence="2" key="2">
    <citation type="submission" date="2021-04" db="EMBL/GenBank/DDBJ databases">
        <authorList>
            <person name="Gilroy R."/>
        </authorList>
    </citation>
    <scope>NUCLEOTIDE SEQUENCE</scope>
    <source>
        <strain evidence="2">ChiHecec2B26-446</strain>
    </source>
</reference>
<evidence type="ECO:0000313" key="2">
    <source>
        <dbReference type="EMBL" id="HIW01380.1"/>
    </source>
</evidence>
<dbReference type="InterPro" id="IPR043472">
    <property type="entry name" value="Macro_dom-like"/>
</dbReference>
<comment type="caution">
    <text evidence="2">The sequence shown here is derived from an EMBL/GenBank/DDBJ whole genome shotgun (WGS) entry which is preliminary data.</text>
</comment>
<organism evidence="2 3">
    <name type="scientific">Candidatus Desulfovibrio intestinipullorum</name>
    <dbReference type="NCBI Taxonomy" id="2838536"/>
    <lineage>
        <taxon>Bacteria</taxon>
        <taxon>Pseudomonadati</taxon>
        <taxon>Thermodesulfobacteriota</taxon>
        <taxon>Desulfovibrionia</taxon>
        <taxon>Desulfovibrionales</taxon>
        <taxon>Desulfovibrionaceae</taxon>
        <taxon>Desulfovibrio</taxon>
    </lineage>
</organism>
<dbReference type="PANTHER" id="PTHR11106">
    <property type="entry name" value="GANGLIOSIDE INDUCED DIFFERENTIATION ASSOCIATED PROTEIN 2-RELATED"/>
    <property type="match status" value="1"/>
</dbReference>
<dbReference type="Pfam" id="PF01661">
    <property type="entry name" value="Macro"/>
    <property type="match status" value="1"/>
</dbReference>
<dbReference type="Proteomes" id="UP000886752">
    <property type="component" value="Unassembled WGS sequence"/>
</dbReference>
<gene>
    <name evidence="2" type="ORF">H9894_09380</name>
</gene>
<evidence type="ECO:0000259" key="1">
    <source>
        <dbReference type="PROSITE" id="PS51154"/>
    </source>
</evidence>
<dbReference type="SMART" id="SM00506">
    <property type="entry name" value="A1pp"/>
    <property type="match status" value="1"/>
</dbReference>
<proteinExistence type="predicted"/>
<protein>
    <submittedName>
        <fullName evidence="2">Protein-ADP-ribose hydrolase</fullName>
    </submittedName>
</protein>
<dbReference type="PANTHER" id="PTHR11106:SF27">
    <property type="entry name" value="MACRO DOMAIN-CONTAINING PROTEIN"/>
    <property type="match status" value="1"/>
</dbReference>
<keyword evidence="2" id="KW-0378">Hydrolase</keyword>
<dbReference type="AlphaFoldDB" id="A0A9D1PYS1"/>
<dbReference type="PROSITE" id="PS51154">
    <property type="entry name" value="MACRO"/>
    <property type="match status" value="1"/>
</dbReference>
<feature type="domain" description="Macro" evidence="1">
    <location>
        <begin position="70"/>
        <end position="257"/>
    </location>
</feature>
<reference evidence="2" key="1">
    <citation type="journal article" date="2021" name="PeerJ">
        <title>Extensive microbial diversity within the chicken gut microbiome revealed by metagenomics and culture.</title>
        <authorList>
            <person name="Gilroy R."/>
            <person name="Ravi A."/>
            <person name="Getino M."/>
            <person name="Pursley I."/>
            <person name="Horton D.L."/>
            <person name="Alikhan N.F."/>
            <person name="Baker D."/>
            <person name="Gharbi K."/>
            <person name="Hall N."/>
            <person name="Watson M."/>
            <person name="Adriaenssens E.M."/>
            <person name="Foster-Nyarko E."/>
            <person name="Jarju S."/>
            <person name="Secka A."/>
            <person name="Antonio M."/>
            <person name="Oren A."/>
            <person name="Chaudhuri R.R."/>
            <person name="La Ragione R."/>
            <person name="Hildebrand F."/>
            <person name="Pallen M.J."/>
        </authorList>
    </citation>
    <scope>NUCLEOTIDE SEQUENCE</scope>
    <source>
        <strain evidence="2">ChiHecec2B26-446</strain>
    </source>
</reference>
<dbReference type="CDD" id="cd02908">
    <property type="entry name" value="Macro_OAADPr_deacetylase"/>
    <property type="match status" value="1"/>
</dbReference>
<name>A0A9D1PYS1_9BACT</name>
<sequence>MAQEERLDFLIQALREENPVWRSKPVPQNLAAKKSFLRSLMNVRLPAPISDEVLAVQDAYLQEETRLRGIVDPATLPRLKNHLILWQGDITRLATDAIVNAANSELLGCFIPCHNCIDNCIHTAAGMQLRLACARLMDLQGHSEPTGTARITRAWNLPCRYVLHTVGPIVNGALTDEHRRLLASCYHSCLELGRQHHLRSIAFCCISTGVFGFPADEAAAIAVATVQDFLAATGADMDIVFNVFKDADHALYQQILQ</sequence>
<dbReference type="Gene3D" id="3.40.220.10">
    <property type="entry name" value="Leucine Aminopeptidase, subunit E, domain 1"/>
    <property type="match status" value="1"/>
</dbReference>